<name>A0ABW3FS60_9PSEU</name>
<comment type="caution">
    <text evidence="1">The sequence shown here is derived from an EMBL/GenBank/DDBJ whole genome shotgun (WGS) entry which is preliminary data.</text>
</comment>
<dbReference type="EMBL" id="JBHTIW010000012">
    <property type="protein sequence ID" value="MFD0921414.1"/>
    <property type="molecule type" value="Genomic_DNA"/>
</dbReference>
<keyword evidence="2" id="KW-1185">Reference proteome</keyword>
<organism evidence="1 2">
    <name type="scientific">Saccharopolyspora rosea</name>
    <dbReference type="NCBI Taxonomy" id="524884"/>
    <lineage>
        <taxon>Bacteria</taxon>
        <taxon>Bacillati</taxon>
        <taxon>Actinomycetota</taxon>
        <taxon>Actinomycetes</taxon>
        <taxon>Pseudonocardiales</taxon>
        <taxon>Pseudonocardiaceae</taxon>
        <taxon>Saccharopolyspora</taxon>
    </lineage>
</organism>
<gene>
    <name evidence="1" type="ORF">ACFQ16_16845</name>
</gene>
<accession>A0ABW3FS60</accession>
<sequence>MIDTTEAGVVTTLFPSIAAALRLGSGHLGVVAALGKLVAVPAGPAWV</sequence>
<evidence type="ECO:0000313" key="2">
    <source>
        <dbReference type="Proteomes" id="UP001597018"/>
    </source>
</evidence>
<protein>
    <submittedName>
        <fullName evidence="1">Uncharacterized protein</fullName>
    </submittedName>
</protein>
<evidence type="ECO:0000313" key="1">
    <source>
        <dbReference type="EMBL" id="MFD0921414.1"/>
    </source>
</evidence>
<reference evidence="2" key="1">
    <citation type="journal article" date="2019" name="Int. J. Syst. Evol. Microbiol.">
        <title>The Global Catalogue of Microorganisms (GCM) 10K type strain sequencing project: providing services to taxonomists for standard genome sequencing and annotation.</title>
        <authorList>
            <consortium name="The Broad Institute Genomics Platform"/>
            <consortium name="The Broad Institute Genome Sequencing Center for Infectious Disease"/>
            <person name="Wu L."/>
            <person name="Ma J."/>
        </authorList>
    </citation>
    <scope>NUCLEOTIDE SEQUENCE [LARGE SCALE GENOMIC DNA]</scope>
    <source>
        <strain evidence="2">CCUG 56401</strain>
    </source>
</reference>
<proteinExistence type="predicted"/>
<dbReference type="Proteomes" id="UP001597018">
    <property type="component" value="Unassembled WGS sequence"/>
</dbReference>
<dbReference type="RefSeq" id="WP_263252937.1">
    <property type="nucleotide sequence ID" value="NZ_BAABLT010000010.1"/>
</dbReference>